<protein>
    <submittedName>
        <fullName evidence="2">GMP synthase</fullName>
    </submittedName>
</protein>
<keyword evidence="3" id="KW-1185">Reference proteome</keyword>
<name>A0ABQ5TYM3_9GAMM</name>
<dbReference type="PANTHER" id="PTHR42695:SF5">
    <property type="entry name" value="GLUTAMINE AMIDOTRANSFERASE YLR126C-RELATED"/>
    <property type="match status" value="1"/>
</dbReference>
<reference evidence="2" key="2">
    <citation type="submission" date="2023-01" db="EMBL/GenBank/DDBJ databases">
        <title>Draft genome sequence of Methylophaga thalassica strain NBRC 102424.</title>
        <authorList>
            <person name="Sun Q."/>
            <person name="Mori K."/>
        </authorList>
    </citation>
    <scope>NUCLEOTIDE SEQUENCE</scope>
    <source>
        <strain evidence="2">NBRC 102424</strain>
    </source>
</reference>
<evidence type="ECO:0000259" key="1">
    <source>
        <dbReference type="Pfam" id="PF00117"/>
    </source>
</evidence>
<gene>
    <name evidence="2" type="ORF">GCM10007891_23210</name>
</gene>
<evidence type="ECO:0000313" key="2">
    <source>
        <dbReference type="EMBL" id="GLQ00468.1"/>
    </source>
</evidence>
<dbReference type="InterPro" id="IPR017926">
    <property type="entry name" value="GATASE"/>
</dbReference>
<dbReference type="InterPro" id="IPR044992">
    <property type="entry name" value="ChyE-like"/>
</dbReference>
<dbReference type="NCBIfam" id="NF005458">
    <property type="entry name" value="PRK07053.1"/>
    <property type="match status" value="1"/>
</dbReference>
<comment type="caution">
    <text evidence="2">The sequence shown here is derived from an EMBL/GenBank/DDBJ whole genome shotgun (WGS) entry which is preliminary data.</text>
</comment>
<reference evidence="2" key="1">
    <citation type="journal article" date="2014" name="Int. J. Syst. Evol. Microbiol.">
        <title>Complete genome of a new Firmicutes species belonging to the dominant human colonic microbiota ('Ruminococcus bicirculans') reveals two chromosomes and a selective capacity to utilize plant glucans.</title>
        <authorList>
            <consortium name="NISC Comparative Sequencing Program"/>
            <person name="Wegmann U."/>
            <person name="Louis P."/>
            <person name="Goesmann A."/>
            <person name="Henrissat B."/>
            <person name="Duncan S.H."/>
            <person name="Flint H.J."/>
        </authorList>
    </citation>
    <scope>NUCLEOTIDE SEQUENCE</scope>
    <source>
        <strain evidence="2">NBRC 102424</strain>
    </source>
</reference>
<dbReference type="EMBL" id="BSND01000006">
    <property type="protein sequence ID" value="GLQ00468.1"/>
    <property type="molecule type" value="Genomic_DNA"/>
</dbReference>
<dbReference type="SUPFAM" id="SSF52317">
    <property type="entry name" value="Class I glutamine amidotransferase-like"/>
    <property type="match status" value="1"/>
</dbReference>
<proteinExistence type="predicted"/>
<organism evidence="2 3">
    <name type="scientific">Methylophaga thalassica</name>
    <dbReference type="NCBI Taxonomy" id="40223"/>
    <lineage>
        <taxon>Bacteria</taxon>
        <taxon>Pseudomonadati</taxon>
        <taxon>Pseudomonadota</taxon>
        <taxon>Gammaproteobacteria</taxon>
        <taxon>Thiotrichales</taxon>
        <taxon>Piscirickettsiaceae</taxon>
        <taxon>Methylophaga</taxon>
    </lineage>
</organism>
<sequence length="234" mass="25746">MKTAIALRHLAFEDAGILASVLMDRDITLRYVDVAIDDLSQLDNTQIDLLLILGGPISVNDGALFPFIASELALVQQRLELGLPTLGLCLGAQLIAKALGANIYPGKQAEIGWYPLRLSSFAQHSPVKHLSSAMTTMFHWHGETFDLPAGATLLASSDRYENQIFSWGEKVMAVQCHPEVFTASLEHWFVGHICELSKSGISVMALREASTHYGPQLEQQAHLFFTDWLESIGL</sequence>
<dbReference type="Pfam" id="PF00117">
    <property type="entry name" value="GATase"/>
    <property type="match status" value="1"/>
</dbReference>
<dbReference type="PROSITE" id="PS51273">
    <property type="entry name" value="GATASE_TYPE_1"/>
    <property type="match status" value="1"/>
</dbReference>
<dbReference type="RefSeq" id="WP_284723419.1">
    <property type="nucleotide sequence ID" value="NZ_BSND01000006.1"/>
</dbReference>
<dbReference type="InterPro" id="IPR029062">
    <property type="entry name" value="Class_I_gatase-like"/>
</dbReference>
<dbReference type="Gene3D" id="3.40.50.880">
    <property type="match status" value="1"/>
</dbReference>
<dbReference type="PANTHER" id="PTHR42695">
    <property type="entry name" value="GLUTAMINE AMIDOTRANSFERASE YLR126C-RELATED"/>
    <property type="match status" value="1"/>
</dbReference>
<evidence type="ECO:0000313" key="3">
    <source>
        <dbReference type="Proteomes" id="UP001161423"/>
    </source>
</evidence>
<feature type="domain" description="Glutamine amidotransferase" evidence="1">
    <location>
        <begin position="20"/>
        <end position="181"/>
    </location>
</feature>
<accession>A0ABQ5TYM3</accession>
<dbReference type="Proteomes" id="UP001161423">
    <property type="component" value="Unassembled WGS sequence"/>
</dbReference>
<dbReference type="CDD" id="cd01741">
    <property type="entry name" value="GATase1_1"/>
    <property type="match status" value="1"/>
</dbReference>